<feature type="non-terminal residue" evidence="1">
    <location>
        <position position="1"/>
    </location>
</feature>
<evidence type="ECO:0000313" key="2">
    <source>
        <dbReference type="Proteomes" id="UP000805193"/>
    </source>
</evidence>
<comment type="caution">
    <text evidence="1">The sequence shown here is derived from an EMBL/GenBank/DDBJ whole genome shotgun (WGS) entry which is preliminary data.</text>
</comment>
<keyword evidence="2" id="KW-1185">Reference proteome</keyword>
<organism evidence="1 2">
    <name type="scientific">Ixodes persulcatus</name>
    <name type="common">Taiga tick</name>
    <dbReference type="NCBI Taxonomy" id="34615"/>
    <lineage>
        <taxon>Eukaryota</taxon>
        <taxon>Metazoa</taxon>
        <taxon>Ecdysozoa</taxon>
        <taxon>Arthropoda</taxon>
        <taxon>Chelicerata</taxon>
        <taxon>Arachnida</taxon>
        <taxon>Acari</taxon>
        <taxon>Parasitiformes</taxon>
        <taxon>Ixodida</taxon>
        <taxon>Ixodoidea</taxon>
        <taxon>Ixodidae</taxon>
        <taxon>Ixodinae</taxon>
        <taxon>Ixodes</taxon>
    </lineage>
</organism>
<proteinExistence type="predicted"/>
<dbReference type="EMBL" id="JABSTQ010001699">
    <property type="protein sequence ID" value="KAG0444647.1"/>
    <property type="molecule type" value="Genomic_DNA"/>
</dbReference>
<name>A0AC60QZ37_IXOPE</name>
<sequence>YFASSAYQPVRRLPQPLWSAETTRAESSPLRTTLANTSALSRCGASEPTSPVHCLAGTHFRPVNPARRLFFGLDPEPVTTATTTAPTIEGTAFGLKSQPMSLSYPSYGTNNASANVSSNDPRRGAAGVKMPPSTSVPTCLGGQTRFAPRSDDGWHGQTDSGIGSVEEGEPKQTAAATTTATTMSAAVQHHQTALPEQSSLNLVAQRLHLFESGGLLARSLERMKLYRSELARLTSGCPVPIVSVRAARFEEMDGEGRKETASETSSLSVGGAYDRLLPLSSPTSRVPSFDRSPDSPLREERPFASLPDQSTLSGYADGADDVGLEEGGAYQKDKAHPARRTSYLRATANERLHLESDHSEDEQHSVSSTSSTPSGSHRIQKLKAFFGDKASSAPSQASEVKNGTTEDPEITGDVQGWLACKTVLVDGKRSSDRSWRPVWLVLRGDKVYILKDRKTIDFGEGSHLSLRTSMSDVARDYTKRKHVFRLRMESGTEYLFQADNHSNMIQWVEALRQITNEDSEVEDILSDRSVLEKAAAFEQGSSAGQGRLSPMPVVRPVKKLAFRHRSPNSGSPRVKSRRASLGVQDDDPSLFNAPPPPTSVLEALQQRLEKYQSTIAEAKEKGDDRKVRRLGRIVKQYEDAIKLHKAGKPVDFEELPAPPGFGPIPVPQEAAAPAPKPVPPKPAPKPASRPAPARPAQAAASPATKPGPSAPQKKPLRRGLSTTIDKQMEFLLERQRLFREAALDAKRRGDREQAKEYLRMMKGLDPMIQATEAGLPINATSIPIPPQLQEDFVVVEASECEGKEQEGTDDEAYRTLERELVDQHLMCVQNKDHFFKLGDVSSGTKFEKLAQEAHRDLLVVRNLWQRNDPMPRFHYETRVFTIVRCNHDLTDNELEVSVVRAINLPGKPDELDSYVRVEFPFPNDAPQSVRTRTVKDTINPEFQETFKFEINRKSRSFARITKRHPIKLEVWAKRGFLRSDAILGTVAVKFEDLETKCDLHDSYDVFDSKRPSGGKLEVKVRVREPFVSKQVEEIKQRWLIIGS</sequence>
<reference evidence="1 2" key="1">
    <citation type="journal article" date="2020" name="Cell">
        <title>Large-Scale Comparative Analyses of Tick Genomes Elucidate Their Genetic Diversity and Vector Capacities.</title>
        <authorList>
            <consortium name="Tick Genome and Microbiome Consortium (TIGMIC)"/>
            <person name="Jia N."/>
            <person name="Wang J."/>
            <person name="Shi W."/>
            <person name="Du L."/>
            <person name="Sun Y."/>
            <person name="Zhan W."/>
            <person name="Jiang J.F."/>
            <person name="Wang Q."/>
            <person name="Zhang B."/>
            <person name="Ji P."/>
            <person name="Bell-Sakyi L."/>
            <person name="Cui X.M."/>
            <person name="Yuan T.T."/>
            <person name="Jiang B.G."/>
            <person name="Yang W.F."/>
            <person name="Lam T.T."/>
            <person name="Chang Q.C."/>
            <person name="Ding S.J."/>
            <person name="Wang X.J."/>
            <person name="Zhu J.G."/>
            <person name="Ruan X.D."/>
            <person name="Zhao L."/>
            <person name="Wei J.T."/>
            <person name="Ye R.Z."/>
            <person name="Que T.C."/>
            <person name="Du C.H."/>
            <person name="Zhou Y.H."/>
            <person name="Cheng J.X."/>
            <person name="Dai P.F."/>
            <person name="Guo W.B."/>
            <person name="Han X.H."/>
            <person name="Huang E.J."/>
            <person name="Li L.F."/>
            <person name="Wei W."/>
            <person name="Gao Y.C."/>
            <person name="Liu J.Z."/>
            <person name="Shao H.Z."/>
            <person name="Wang X."/>
            <person name="Wang C.C."/>
            <person name="Yang T.C."/>
            <person name="Huo Q.B."/>
            <person name="Li W."/>
            <person name="Chen H.Y."/>
            <person name="Chen S.E."/>
            <person name="Zhou L.G."/>
            <person name="Ni X.B."/>
            <person name="Tian J.H."/>
            <person name="Sheng Y."/>
            <person name="Liu T."/>
            <person name="Pan Y.S."/>
            <person name="Xia L.Y."/>
            <person name="Li J."/>
            <person name="Zhao F."/>
            <person name="Cao W.C."/>
        </authorList>
    </citation>
    <scope>NUCLEOTIDE SEQUENCE [LARGE SCALE GENOMIC DNA]</scope>
    <source>
        <strain evidence="1">Iper-2018</strain>
    </source>
</reference>
<dbReference type="Proteomes" id="UP000805193">
    <property type="component" value="Unassembled WGS sequence"/>
</dbReference>
<evidence type="ECO:0000313" key="1">
    <source>
        <dbReference type="EMBL" id="KAG0444647.1"/>
    </source>
</evidence>
<accession>A0AC60QZ37</accession>
<gene>
    <name evidence="1" type="ORF">HPB47_013557</name>
</gene>
<protein>
    <submittedName>
        <fullName evidence="1">Uncharacterized protein</fullName>
    </submittedName>
</protein>